<sequence>MLLLVPVVEVVLAKLVVVCTIGTKAKTNVGGPSGLAQKLNLTSSFNEASA</sequence>
<organism evidence="1 2">
    <name type="scientific">Neolewinella agarilytica</name>
    <dbReference type="NCBI Taxonomy" id="478744"/>
    <lineage>
        <taxon>Bacteria</taxon>
        <taxon>Pseudomonadati</taxon>
        <taxon>Bacteroidota</taxon>
        <taxon>Saprospiria</taxon>
        <taxon>Saprospirales</taxon>
        <taxon>Lewinellaceae</taxon>
        <taxon>Neolewinella</taxon>
    </lineage>
</organism>
<keyword evidence="2" id="KW-1185">Reference proteome</keyword>
<dbReference type="AlphaFoldDB" id="A0A1H9JVK3"/>
<proteinExistence type="predicted"/>
<evidence type="ECO:0000313" key="1">
    <source>
        <dbReference type="EMBL" id="SEQ90868.1"/>
    </source>
</evidence>
<dbReference type="EMBL" id="FOFB01000018">
    <property type="protein sequence ID" value="SEQ90868.1"/>
    <property type="molecule type" value="Genomic_DNA"/>
</dbReference>
<dbReference type="InParanoid" id="A0A1H9JVK3"/>
<protein>
    <submittedName>
        <fullName evidence="1">Uncharacterized protein</fullName>
    </submittedName>
</protein>
<gene>
    <name evidence="1" type="ORF">SAMN05444359_11892</name>
</gene>
<evidence type="ECO:0000313" key="2">
    <source>
        <dbReference type="Proteomes" id="UP000199021"/>
    </source>
</evidence>
<accession>A0A1H9JVK3</accession>
<name>A0A1H9JVK3_9BACT</name>
<dbReference type="Proteomes" id="UP000199021">
    <property type="component" value="Unassembled WGS sequence"/>
</dbReference>
<reference evidence="2" key="1">
    <citation type="submission" date="2016-10" db="EMBL/GenBank/DDBJ databases">
        <authorList>
            <person name="Varghese N."/>
            <person name="Submissions S."/>
        </authorList>
    </citation>
    <scope>NUCLEOTIDE SEQUENCE [LARGE SCALE GENOMIC DNA]</scope>
    <source>
        <strain evidence="2">DSM 24740</strain>
    </source>
</reference>